<sequence length="165" mass="18361">MADDVLRDSQARPRSCALSCRWLKTDYSLEHLGIREGSERLEQSTDWASWDFSLGAKEAISCQTFESEVSEQAEAPAAGGSEDVELHDSKRRPSPPHLPDTLASLSWFHCAFTTCGLVEVLMRPNSGPPCCKGYRMTNTSLLVPEQLCEDHGAINPNRGHCQFHR</sequence>
<evidence type="ECO:0000313" key="3">
    <source>
        <dbReference type="Proteomes" id="UP000727407"/>
    </source>
</evidence>
<proteinExistence type="predicted"/>
<evidence type="ECO:0000256" key="1">
    <source>
        <dbReference type="SAM" id="MobiDB-lite"/>
    </source>
</evidence>
<protein>
    <submittedName>
        <fullName evidence="2">Putative tatC-like protein ycf43</fullName>
    </submittedName>
</protein>
<dbReference type="EMBL" id="QNUK01000281">
    <property type="protein sequence ID" value="KAF5896314.1"/>
    <property type="molecule type" value="Genomic_DNA"/>
</dbReference>
<dbReference type="AlphaFoldDB" id="A0A8J4TS97"/>
<dbReference type="Proteomes" id="UP000727407">
    <property type="component" value="Unassembled WGS sequence"/>
</dbReference>
<gene>
    <name evidence="2" type="primary">ycf43</name>
    <name evidence="2" type="ORF">DAT39_013976</name>
</gene>
<keyword evidence="3" id="KW-1185">Reference proteome</keyword>
<feature type="region of interest" description="Disordered" evidence="1">
    <location>
        <begin position="66"/>
        <end position="96"/>
    </location>
</feature>
<reference evidence="2" key="1">
    <citation type="submission" date="2020-07" db="EMBL/GenBank/DDBJ databases">
        <title>Clarias magur genome sequencing, assembly and annotation.</title>
        <authorList>
            <person name="Kushwaha B."/>
            <person name="Kumar R."/>
            <person name="Das P."/>
            <person name="Joshi C.G."/>
            <person name="Kumar D."/>
            <person name="Nagpure N.S."/>
            <person name="Pandey M."/>
            <person name="Agarwal S."/>
            <person name="Srivastava S."/>
            <person name="Singh M."/>
            <person name="Sahoo L."/>
            <person name="Jayasankar P."/>
            <person name="Meher P.K."/>
            <person name="Koringa P.G."/>
            <person name="Iquebal M.A."/>
            <person name="Das S.P."/>
            <person name="Bit A."/>
            <person name="Patnaik S."/>
            <person name="Patel N."/>
            <person name="Shah T.M."/>
            <person name="Hinsu A."/>
            <person name="Jena J.K."/>
        </authorList>
    </citation>
    <scope>NUCLEOTIDE SEQUENCE</scope>
    <source>
        <strain evidence="2">CIFAMagur01</strain>
        <tissue evidence="2">Testis</tissue>
    </source>
</reference>
<accession>A0A8J4TS97</accession>
<comment type="caution">
    <text evidence="2">The sequence shown here is derived from an EMBL/GenBank/DDBJ whole genome shotgun (WGS) entry which is preliminary data.</text>
</comment>
<name>A0A8J4TS97_CLAMG</name>
<evidence type="ECO:0000313" key="2">
    <source>
        <dbReference type="EMBL" id="KAF5896314.1"/>
    </source>
</evidence>
<organism evidence="2 3">
    <name type="scientific">Clarias magur</name>
    <name type="common">Asian catfish</name>
    <name type="synonym">Macropteronotus magur</name>
    <dbReference type="NCBI Taxonomy" id="1594786"/>
    <lineage>
        <taxon>Eukaryota</taxon>
        <taxon>Metazoa</taxon>
        <taxon>Chordata</taxon>
        <taxon>Craniata</taxon>
        <taxon>Vertebrata</taxon>
        <taxon>Euteleostomi</taxon>
        <taxon>Actinopterygii</taxon>
        <taxon>Neopterygii</taxon>
        <taxon>Teleostei</taxon>
        <taxon>Ostariophysi</taxon>
        <taxon>Siluriformes</taxon>
        <taxon>Clariidae</taxon>
        <taxon>Clarias</taxon>
    </lineage>
</organism>